<protein>
    <submittedName>
        <fullName evidence="3">Uncharacterized protein</fullName>
    </submittedName>
</protein>
<sequence>MEELNLPPPTQPRGIDAESPIP</sequence>
<gene>
    <name evidence="2" type="ORF">G2W53_010178</name>
    <name evidence="3" type="ORF">G2W53_010180</name>
</gene>
<reference evidence="3" key="1">
    <citation type="submission" date="2020-09" db="EMBL/GenBank/DDBJ databases">
        <title>Genome-Enabled Discovery of Anthraquinone Biosynthesis in Senna tora.</title>
        <authorList>
            <person name="Kang S.-H."/>
            <person name="Pandey R.P."/>
            <person name="Lee C.-M."/>
            <person name="Sim J.-S."/>
            <person name="Jeong J.-T."/>
            <person name="Choi B.-S."/>
            <person name="Jung M."/>
            <person name="Ginzburg D."/>
            <person name="Zhao K."/>
            <person name="Won S.Y."/>
            <person name="Oh T.-J."/>
            <person name="Yu Y."/>
            <person name="Kim N.-H."/>
            <person name="Lee O.R."/>
            <person name="Lee T.-H."/>
            <person name="Bashyal P."/>
            <person name="Kim T.-S."/>
            <person name="Lee W.-H."/>
            <person name="Kawkins C."/>
            <person name="Kim C.-K."/>
            <person name="Kim J.S."/>
            <person name="Ahn B.O."/>
            <person name="Rhee S.Y."/>
            <person name="Sohng J.K."/>
        </authorList>
    </citation>
    <scope>NUCLEOTIDE SEQUENCE</scope>
    <source>
        <tissue evidence="3">Leaf</tissue>
    </source>
</reference>
<evidence type="ECO:0000256" key="1">
    <source>
        <dbReference type="SAM" id="MobiDB-lite"/>
    </source>
</evidence>
<dbReference type="Proteomes" id="UP000634136">
    <property type="component" value="Unassembled WGS sequence"/>
</dbReference>
<feature type="region of interest" description="Disordered" evidence="1">
    <location>
        <begin position="1"/>
        <end position="22"/>
    </location>
</feature>
<accession>A0A835CB24</accession>
<proteinExistence type="predicted"/>
<comment type="caution">
    <text evidence="3">The sequence shown here is derived from an EMBL/GenBank/DDBJ whole genome shotgun (WGS) entry which is preliminary data.</text>
</comment>
<feature type="compositionally biased region" description="Pro residues" evidence="1">
    <location>
        <begin position="1"/>
        <end position="11"/>
    </location>
</feature>
<dbReference type="EMBL" id="JAAIUW010000004">
    <property type="protein sequence ID" value="KAF7835319.1"/>
    <property type="molecule type" value="Genomic_DNA"/>
</dbReference>
<name>A0A835CB24_9FABA</name>
<evidence type="ECO:0000313" key="3">
    <source>
        <dbReference type="EMBL" id="KAF7835321.1"/>
    </source>
</evidence>
<evidence type="ECO:0000313" key="4">
    <source>
        <dbReference type="Proteomes" id="UP000634136"/>
    </source>
</evidence>
<keyword evidence="4" id="KW-1185">Reference proteome</keyword>
<dbReference type="AlphaFoldDB" id="A0A835CB24"/>
<dbReference type="EMBL" id="JAAIUW010000004">
    <property type="protein sequence ID" value="KAF7835321.1"/>
    <property type="molecule type" value="Genomic_DNA"/>
</dbReference>
<evidence type="ECO:0000313" key="2">
    <source>
        <dbReference type="EMBL" id="KAF7835319.1"/>
    </source>
</evidence>
<organism evidence="3 4">
    <name type="scientific">Senna tora</name>
    <dbReference type="NCBI Taxonomy" id="362788"/>
    <lineage>
        <taxon>Eukaryota</taxon>
        <taxon>Viridiplantae</taxon>
        <taxon>Streptophyta</taxon>
        <taxon>Embryophyta</taxon>
        <taxon>Tracheophyta</taxon>
        <taxon>Spermatophyta</taxon>
        <taxon>Magnoliopsida</taxon>
        <taxon>eudicotyledons</taxon>
        <taxon>Gunneridae</taxon>
        <taxon>Pentapetalae</taxon>
        <taxon>rosids</taxon>
        <taxon>fabids</taxon>
        <taxon>Fabales</taxon>
        <taxon>Fabaceae</taxon>
        <taxon>Caesalpinioideae</taxon>
        <taxon>Cassia clade</taxon>
        <taxon>Senna</taxon>
    </lineage>
</organism>